<name>A0A0C2XJJ4_HEBCY</name>
<evidence type="ECO:0000313" key="1">
    <source>
        <dbReference type="EMBL" id="KIM37968.1"/>
    </source>
</evidence>
<accession>A0A0C2XJJ4</accession>
<keyword evidence="2" id="KW-1185">Reference proteome</keyword>
<dbReference type="EMBL" id="KN831794">
    <property type="protein sequence ID" value="KIM37968.1"/>
    <property type="molecule type" value="Genomic_DNA"/>
</dbReference>
<dbReference type="Proteomes" id="UP000053424">
    <property type="component" value="Unassembled WGS sequence"/>
</dbReference>
<dbReference type="AlphaFoldDB" id="A0A0C2XJJ4"/>
<gene>
    <name evidence="1" type="ORF">M413DRAFT_30615</name>
</gene>
<reference evidence="2" key="2">
    <citation type="submission" date="2015-01" db="EMBL/GenBank/DDBJ databases">
        <title>Evolutionary Origins and Diversification of the Mycorrhizal Mutualists.</title>
        <authorList>
            <consortium name="DOE Joint Genome Institute"/>
            <consortium name="Mycorrhizal Genomics Consortium"/>
            <person name="Kohler A."/>
            <person name="Kuo A."/>
            <person name="Nagy L.G."/>
            <person name="Floudas D."/>
            <person name="Copeland A."/>
            <person name="Barry K.W."/>
            <person name="Cichocki N."/>
            <person name="Veneault-Fourrey C."/>
            <person name="LaButti K."/>
            <person name="Lindquist E.A."/>
            <person name="Lipzen A."/>
            <person name="Lundell T."/>
            <person name="Morin E."/>
            <person name="Murat C."/>
            <person name="Riley R."/>
            <person name="Ohm R."/>
            <person name="Sun H."/>
            <person name="Tunlid A."/>
            <person name="Henrissat B."/>
            <person name="Grigoriev I.V."/>
            <person name="Hibbett D.S."/>
            <person name="Martin F."/>
        </authorList>
    </citation>
    <scope>NUCLEOTIDE SEQUENCE [LARGE SCALE GENOMIC DNA]</scope>
    <source>
        <strain evidence="2">h7</strain>
    </source>
</reference>
<reference evidence="1 2" key="1">
    <citation type="submission" date="2014-04" db="EMBL/GenBank/DDBJ databases">
        <authorList>
            <consortium name="DOE Joint Genome Institute"/>
            <person name="Kuo A."/>
            <person name="Gay G."/>
            <person name="Dore J."/>
            <person name="Kohler A."/>
            <person name="Nagy L.G."/>
            <person name="Floudas D."/>
            <person name="Copeland A."/>
            <person name="Barry K.W."/>
            <person name="Cichocki N."/>
            <person name="Veneault-Fourrey C."/>
            <person name="LaButti K."/>
            <person name="Lindquist E.A."/>
            <person name="Lipzen A."/>
            <person name="Lundell T."/>
            <person name="Morin E."/>
            <person name="Murat C."/>
            <person name="Sun H."/>
            <person name="Tunlid A."/>
            <person name="Henrissat B."/>
            <person name="Grigoriev I.V."/>
            <person name="Hibbett D.S."/>
            <person name="Martin F."/>
            <person name="Nordberg H.P."/>
            <person name="Cantor M.N."/>
            <person name="Hua S.X."/>
        </authorList>
    </citation>
    <scope>NUCLEOTIDE SEQUENCE [LARGE SCALE GENOMIC DNA]</scope>
    <source>
        <strain evidence="2">h7</strain>
    </source>
</reference>
<sequence>MAIVASDAGFSVHDFQVFREFLRDLVILSRMVQAIGRSIILPGSNIVAIEEVIVRSMHFATLNEVLE</sequence>
<proteinExistence type="predicted"/>
<evidence type="ECO:0000313" key="2">
    <source>
        <dbReference type="Proteomes" id="UP000053424"/>
    </source>
</evidence>
<protein>
    <submittedName>
        <fullName evidence="1">Uncharacterized protein</fullName>
    </submittedName>
</protein>
<dbReference type="HOGENOM" id="CLU_2812658_0_0_1"/>
<organism evidence="1 2">
    <name type="scientific">Hebeloma cylindrosporum</name>
    <dbReference type="NCBI Taxonomy" id="76867"/>
    <lineage>
        <taxon>Eukaryota</taxon>
        <taxon>Fungi</taxon>
        <taxon>Dikarya</taxon>
        <taxon>Basidiomycota</taxon>
        <taxon>Agaricomycotina</taxon>
        <taxon>Agaricomycetes</taxon>
        <taxon>Agaricomycetidae</taxon>
        <taxon>Agaricales</taxon>
        <taxon>Agaricineae</taxon>
        <taxon>Hymenogastraceae</taxon>
        <taxon>Hebeloma</taxon>
    </lineage>
</organism>